<feature type="non-terminal residue" evidence="2">
    <location>
        <position position="152"/>
    </location>
</feature>
<evidence type="ECO:0000313" key="2">
    <source>
        <dbReference type="EMBL" id="KAF2731575.1"/>
    </source>
</evidence>
<evidence type="ECO:0000256" key="1">
    <source>
        <dbReference type="SAM" id="MobiDB-lite"/>
    </source>
</evidence>
<dbReference type="EMBL" id="ML996193">
    <property type="protein sequence ID" value="KAF2731575.1"/>
    <property type="molecule type" value="Genomic_DNA"/>
</dbReference>
<accession>A0A9P4QU19</accession>
<keyword evidence="3" id="KW-1185">Reference proteome</keyword>
<organism evidence="2 3">
    <name type="scientific">Polyplosphaeria fusca</name>
    <dbReference type="NCBI Taxonomy" id="682080"/>
    <lineage>
        <taxon>Eukaryota</taxon>
        <taxon>Fungi</taxon>
        <taxon>Dikarya</taxon>
        <taxon>Ascomycota</taxon>
        <taxon>Pezizomycotina</taxon>
        <taxon>Dothideomycetes</taxon>
        <taxon>Pleosporomycetidae</taxon>
        <taxon>Pleosporales</taxon>
        <taxon>Tetraplosphaeriaceae</taxon>
        <taxon>Polyplosphaeria</taxon>
    </lineage>
</organism>
<feature type="region of interest" description="Disordered" evidence="1">
    <location>
        <begin position="1"/>
        <end position="63"/>
    </location>
</feature>
<feature type="compositionally biased region" description="Polar residues" evidence="1">
    <location>
        <begin position="46"/>
        <end position="63"/>
    </location>
</feature>
<name>A0A9P4QU19_9PLEO</name>
<dbReference type="Proteomes" id="UP000799444">
    <property type="component" value="Unassembled WGS sequence"/>
</dbReference>
<gene>
    <name evidence="2" type="ORF">EJ04DRAFT_514519</name>
</gene>
<dbReference type="AlphaFoldDB" id="A0A9P4QU19"/>
<evidence type="ECO:0000313" key="3">
    <source>
        <dbReference type="Proteomes" id="UP000799444"/>
    </source>
</evidence>
<reference evidence="2" key="1">
    <citation type="journal article" date="2020" name="Stud. Mycol.">
        <title>101 Dothideomycetes genomes: a test case for predicting lifestyles and emergence of pathogens.</title>
        <authorList>
            <person name="Haridas S."/>
            <person name="Albert R."/>
            <person name="Binder M."/>
            <person name="Bloem J."/>
            <person name="Labutti K."/>
            <person name="Salamov A."/>
            <person name="Andreopoulos B."/>
            <person name="Baker S."/>
            <person name="Barry K."/>
            <person name="Bills G."/>
            <person name="Bluhm B."/>
            <person name="Cannon C."/>
            <person name="Castanera R."/>
            <person name="Culley D."/>
            <person name="Daum C."/>
            <person name="Ezra D."/>
            <person name="Gonzalez J."/>
            <person name="Henrissat B."/>
            <person name="Kuo A."/>
            <person name="Liang C."/>
            <person name="Lipzen A."/>
            <person name="Lutzoni F."/>
            <person name="Magnuson J."/>
            <person name="Mondo S."/>
            <person name="Nolan M."/>
            <person name="Ohm R."/>
            <person name="Pangilinan J."/>
            <person name="Park H.-J."/>
            <person name="Ramirez L."/>
            <person name="Alfaro M."/>
            <person name="Sun H."/>
            <person name="Tritt A."/>
            <person name="Yoshinaga Y."/>
            <person name="Zwiers L.-H."/>
            <person name="Turgeon B."/>
            <person name="Goodwin S."/>
            <person name="Spatafora J."/>
            <person name="Crous P."/>
            <person name="Grigoriev I."/>
        </authorList>
    </citation>
    <scope>NUCLEOTIDE SEQUENCE</scope>
    <source>
        <strain evidence="2">CBS 125425</strain>
    </source>
</reference>
<proteinExistence type="predicted"/>
<protein>
    <submittedName>
        <fullName evidence="2">Uncharacterized protein</fullName>
    </submittedName>
</protein>
<comment type="caution">
    <text evidence="2">The sequence shown here is derived from an EMBL/GenBank/DDBJ whole genome shotgun (WGS) entry which is preliminary data.</text>
</comment>
<feature type="compositionally biased region" description="Low complexity" evidence="1">
    <location>
        <begin position="18"/>
        <end position="30"/>
    </location>
</feature>
<sequence length="152" mass="16518">MRPRQPRNLKLPFQSASPEIPTATETETTPQNRISRASHHRDTIAPTPSAQPIQNEPASRTGQNRTLHAAAACCVRHCLLPPAIFGCTSHHISRSLRNRIDHRNSPPHHPSQPHECGVLGETMVIQHGVTGLAPTSAHAVQGFVSRRAALPA</sequence>